<reference evidence="1 4" key="2">
    <citation type="submission" date="2017-09" db="EMBL/GenBank/DDBJ databases">
        <title>Extensive intraspecific genome diversity in a model arbuscular mycorrhizal fungus.</title>
        <authorList>
            <person name="Chen E.C."/>
            <person name="Morin E."/>
            <person name="Beaudet D."/>
            <person name="Noel J."/>
            <person name="Ndikumana S."/>
            <person name="Charron P."/>
            <person name="St-Onge C."/>
            <person name="Giorgi J."/>
            <person name="Grigoriev I.V."/>
            <person name="Roux C."/>
            <person name="Martin F.M."/>
            <person name="Corradi N."/>
        </authorList>
    </citation>
    <scope>NUCLEOTIDE SEQUENCE [LARGE SCALE GENOMIC DNA]</scope>
    <source>
        <strain evidence="1 4">A5</strain>
    </source>
</reference>
<reference evidence="2 3" key="4">
    <citation type="submission" date="2017-10" db="EMBL/GenBank/DDBJ databases">
        <title>Genome analyses suggest a sexual origin of heterokaryosis in a supposedly ancient asexual fungus.</title>
        <authorList>
            <person name="Corradi N."/>
            <person name="Sedzielewska K."/>
            <person name="Noel J."/>
            <person name="Charron P."/>
            <person name="Farinelli L."/>
            <person name="Marton T."/>
            <person name="Kruger M."/>
            <person name="Pelin A."/>
            <person name="Brachmann A."/>
            <person name="Corradi N."/>
        </authorList>
    </citation>
    <scope>NUCLEOTIDE SEQUENCE [LARGE SCALE GENOMIC DNA]</scope>
    <source>
        <strain evidence="2 3">A1</strain>
    </source>
</reference>
<gene>
    <name evidence="2" type="ORF">RhiirA1_469453</name>
    <name evidence="1" type="ORF">RhiirA5_425108</name>
</gene>
<dbReference type="Proteomes" id="UP000232688">
    <property type="component" value="Unassembled WGS sequence"/>
</dbReference>
<evidence type="ECO:0000313" key="1">
    <source>
        <dbReference type="EMBL" id="PKC02522.1"/>
    </source>
</evidence>
<organism evidence="1 4">
    <name type="scientific">Rhizophagus irregularis</name>
    <dbReference type="NCBI Taxonomy" id="588596"/>
    <lineage>
        <taxon>Eukaryota</taxon>
        <taxon>Fungi</taxon>
        <taxon>Fungi incertae sedis</taxon>
        <taxon>Mucoromycota</taxon>
        <taxon>Glomeromycotina</taxon>
        <taxon>Glomeromycetes</taxon>
        <taxon>Glomerales</taxon>
        <taxon>Glomeraceae</taxon>
        <taxon>Rhizophagus</taxon>
    </lineage>
</organism>
<dbReference type="OrthoDB" id="10375147at2759"/>
<reference evidence="2 3" key="3">
    <citation type="submission" date="2017-10" db="EMBL/GenBank/DDBJ databases">
        <title>Extensive intraspecific genome diversity in a model arbuscular mycorrhizal fungus.</title>
        <authorList>
            <person name="Chen E.C.H."/>
            <person name="Morin E."/>
            <person name="Baudet D."/>
            <person name="Noel J."/>
            <person name="Ndikumana S."/>
            <person name="Charron P."/>
            <person name="St-Onge C."/>
            <person name="Giorgi J."/>
            <person name="Grigoriev I.V."/>
            <person name="Roux C."/>
            <person name="Martin F.M."/>
            <person name="Corradi N."/>
        </authorList>
    </citation>
    <scope>NUCLEOTIDE SEQUENCE [LARGE SCALE GENOMIC DNA]</scope>
    <source>
        <strain evidence="2 3">A1</strain>
    </source>
</reference>
<dbReference type="EMBL" id="LLXJ01001369">
    <property type="protein sequence ID" value="PKC02522.1"/>
    <property type="molecule type" value="Genomic_DNA"/>
</dbReference>
<name>A0A2I1F1B5_9GLOM</name>
<dbReference type="VEuPathDB" id="FungiDB:FUN_020597"/>
<evidence type="ECO:0000313" key="2">
    <source>
        <dbReference type="EMBL" id="PKC59432.1"/>
    </source>
</evidence>
<dbReference type="EMBL" id="LLXH01001330">
    <property type="protein sequence ID" value="PKC59432.1"/>
    <property type="molecule type" value="Genomic_DNA"/>
</dbReference>
<reference evidence="1 4" key="1">
    <citation type="submission" date="2016-04" db="EMBL/GenBank/DDBJ databases">
        <title>Genome analyses suggest a sexual origin of heterokaryosis in a supposedly ancient asexual fungus.</title>
        <authorList>
            <person name="Ropars J."/>
            <person name="Sedzielewska K."/>
            <person name="Noel J."/>
            <person name="Charron P."/>
            <person name="Farinelli L."/>
            <person name="Marton T."/>
            <person name="Kruger M."/>
            <person name="Pelin A."/>
            <person name="Brachmann A."/>
            <person name="Corradi N."/>
        </authorList>
    </citation>
    <scope>NUCLEOTIDE SEQUENCE [LARGE SCALE GENOMIC DNA]</scope>
    <source>
        <strain evidence="1 4">A5</strain>
    </source>
</reference>
<accession>A0A2I1F1B5</accession>
<dbReference type="Proteomes" id="UP000232722">
    <property type="component" value="Unassembled WGS sequence"/>
</dbReference>
<protein>
    <submittedName>
        <fullName evidence="1">Uncharacterized protein</fullName>
    </submittedName>
</protein>
<dbReference type="VEuPathDB" id="FungiDB:RhiirFUN_000558"/>
<evidence type="ECO:0000313" key="4">
    <source>
        <dbReference type="Proteomes" id="UP000232722"/>
    </source>
</evidence>
<dbReference type="AlphaFoldDB" id="A0A2I1F1B5"/>
<sequence>MSLMKEYDIRLDLKKVIECFINEKSFLETLYIVLQNMENTDPTNILKYVKRILPNDFQLIYLLYIFANFTDEYETSMKNYIKKIFQEQVAQLKLTEATNDTPVSTQAQPMETEIFENIE</sequence>
<comment type="caution">
    <text evidence="1">The sequence shown here is derived from an EMBL/GenBank/DDBJ whole genome shotgun (WGS) entry which is preliminary data.</text>
</comment>
<dbReference type="VEuPathDB" id="FungiDB:RhiirA1_469453"/>
<proteinExistence type="predicted"/>
<evidence type="ECO:0000313" key="3">
    <source>
        <dbReference type="Proteomes" id="UP000232688"/>
    </source>
</evidence>